<dbReference type="SMART" id="SM00891">
    <property type="entry name" value="ERCC4"/>
    <property type="match status" value="1"/>
</dbReference>
<feature type="domain" description="Helix-hairpin-helix DNA-binding motif class 1" evidence="7">
    <location>
        <begin position="197"/>
        <end position="216"/>
    </location>
</feature>
<dbReference type="InterPro" id="IPR010994">
    <property type="entry name" value="RuvA_2-like"/>
</dbReference>
<dbReference type="SMART" id="SM00278">
    <property type="entry name" value="HhH1"/>
    <property type="match status" value="2"/>
</dbReference>
<dbReference type="SUPFAM" id="SSF47781">
    <property type="entry name" value="RuvA domain 2-like"/>
    <property type="match status" value="1"/>
</dbReference>
<protein>
    <submittedName>
        <fullName evidence="9">Endonuclease</fullName>
    </submittedName>
</protein>
<dbReference type="Proteomes" id="UP000718593">
    <property type="component" value="Unassembled WGS sequence"/>
</dbReference>
<dbReference type="InterPro" id="IPR011335">
    <property type="entry name" value="Restrct_endonuc-II-like"/>
</dbReference>
<dbReference type="PANTHER" id="PTHR10150">
    <property type="entry name" value="DNA REPAIR ENDONUCLEASE XPF"/>
    <property type="match status" value="1"/>
</dbReference>
<dbReference type="PANTHER" id="PTHR10150:SF0">
    <property type="entry name" value="DNA REPAIR ENDONUCLEASE XPF"/>
    <property type="match status" value="1"/>
</dbReference>
<evidence type="ECO:0000259" key="8">
    <source>
        <dbReference type="SMART" id="SM00891"/>
    </source>
</evidence>
<dbReference type="AlphaFoldDB" id="A0A930BPD3"/>
<dbReference type="SUPFAM" id="SSF52980">
    <property type="entry name" value="Restriction endonuclease-like"/>
    <property type="match status" value="1"/>
</dbReference>
<accession>A0A930BPD3</accession>
<dbReference type="EMBL" id="JABZMI010000016">
    <property type="protein sequence ID" value="MBF1163789.1"/>
    <property type="molecule type" value="Genomic_DNA"/>
</dbReference>
<dbReference type="GO" id="GO:1901255">
    <property type="term" value="P:nucleotide-excision repair involved in interstrand cross-link repair"/>
    <property type="evidence" value="ECO:0007669"/>
    <property type="project" value="TreeGrafter"/>
</dbReference>
<dbReference type="GO" id="GO:0000724">
    <property type="term" value="P:double-strand break repair via homologous recombination"/>
    <property type="evidence" value="ECO:0007669"/>
    <property type="project" value="TreeGrafter"/>
</dbReference>
<keyword evidence="6" id="KW-0234">DNA repair</keyword>
<keyword evidence="3" id="KW-0227">DNA damage</keyword>
<feature type="domain" description="ERCC4" evidence="8">
    <location>
        <begin position="14"/>
        <end position="95"/>
    </location>
</feature>
<evidence type="ECO:0000256" key="3">
    <source>
        <dbReference type="ARBA" id="ARBA00022763"/>
    </source>
</evidence>
<proteinExistence type="predicted"/>
<evidence type="ECO:0000256" key="6">
    <source>
        <dbReference type="ARBA" id="ARBA00023204"/>
    </source>
</evidence>
<organism evidence="9 10">
    <name type="scientific">Dechloromonas agitata</name>
    <dbReference type="NCBI Taxonomy" id="73030"/>
    <lineage>
        <taxon>Bacteria</taxon>
        <taxon>Pseudomonadati</taxon>
        <taxon>Pseudomonadota</taxon>
        <taxon>Betaproteobacteria</taxon>
        <taxon>Rhodocyclales</taxon>
        <taxon>Azonexaceae</taxon>
        <taxon>Dechloromonas</taxon>
    </lineage>
</organism>
<dbReference type="Gene3D" id="3.40.50.10130">
    <property type="match status" value="1"/>
</dbReference>
<gene>
    <name evidence="9" type="ORF">HXL68_01985</name>
</gene>
<sequence>MTEKSAKDGIKPVIITADSRESRSGIALKLKSLPGVSLEQAELTSGDYLIGPGVAVERKAASDFVISLMEGRLFDQLARMAIEHERAIVLVEGNIYETRSAISPESLDGALSYISLLSGASLIHSPSLARTPYILHRMALHVQHGLGYELPLRAGKPKGPAAAQYILEGLPSVGPKLAQVLLAHFGSPRAVFAATREELLQVKGLGPKSADAIIAALS</sequence>
<evidence type="ECO:0000256" key="2">
    <source>
        <dbReference type="ARBA" id="ARBA00022759"/>
    </source>
</evidence>
<comment type="caution">
    <text evidence="9">The sequence shown here is derived from an EMBL/GenBank/DDBJ whole genome shotgun (WGS) entry which is preliminary data.</text>
</comment>
<keyword evidence="1" id="KW-0540">Nuclease</keyword>
<dbReference type="GO" id="GO:0003697">
    <property type="term" value="F:single-stranded DNA binding"/>
    <property type="evidence" value="ECO:0007669"/>
    <property type="project" value="TreeGrafter"/>
</dbReference>
<dbReference type="Pfam" id="PF02732">
    <property type="entry name" value="ERCC4"/>
    <property type="match status" value="1"/>
</dbReference>
<keyword evidence="4" id="KW-0378">Hydrolase</keyword>
<feature type="domain" description="Helix-hairpin-helix DNA-binding motif class 1" evidence="7">
    <location>
        <begin position="165"/>
        <end position="184"/>
    </location>
</feature>
<evidence type="ECO:0000259" key="7">
    <source>
        <dbReference type="SMART" id="SM00278"/>
    </source>
</evidence>
<dbReference type="InterPro" id="IPR006166">
    <property type="entry name" value="ERCC4_domain"/>
</dbReference>
<name>A0A930BPD3_9RHOO</name>
<dbReference type="GO" id="GO:0003684">
    <property type="term" value="F:damaged DNA binding"/>
    <property type="evidence" value="ECO:0007669"/>
    <property type="project" value="TreeGrafter"/>
</dbReference>
<dbReference type="CDD" id="cd20075">
    <property type="entry name" value="XPF_nuclease_XPF_arch"/>
    <property type="match status" value="1"/>
</dbReference>
<keyword evidence="2 9" id="KW-0255">Endonuclease</keyword>
<evidence type="ECO:0000256" key="1">
    <source>
        <dbReference type="ARBA" id="ARBA00022722"/>
    </source>
</evidence>
<evidence type="ECO:0000256" key="4">
    <source>
        <dbReference type="ARBA" id="ARBA00022801"/>
    </source>
</evidence>
<keyword evidence="5" id="KW-0238">DNA-binding</keyword>
<evidence type="ECO:0000313" key="9">
    <source>
        <dbReference type="EMBL" id="MBF1163789.1"/>
    </source>
</evidence>
<dbReference type="Pfam" id="PF14520">
    <property type="entry name" value="HHH_5"/>
    <property type="match status" value="1"/>
</dbReference>
<dbReference type="Gene3D" id="1.10.150.20">
    <property type="entry name" value="5' to 3' exonuclease, C-terminal subdomain"/>
    <property type="match status" value="1"/>
</dbReference>
<evidence type="ECO:0000256" key="5">
    <source>
        <dbReference type="ARBA" id="ARBA00023125"/>
    </source>
</evidence>
<dbReference type="GO" id="GO:0000014">
    <property type="term" value="F:single-stranded DNA endodeoxyribonuclease activity"/>
    <property type="evidence" value="ECO:0007669"/>
    <property type="project" value="TreeGrafter"/>
</dbReference>
<dbReference type="InterPro" id="IPR003583">
    <property type="entry name" value="Hlx-hairpin-Hlx_DNA-bd_motif"/>
</dbReference>
<evidence type="ECO:0000313" key="10">
    <source>
        <dbReference type="Proteomes" id="UP000718593"/>
    </source>
</evidence>
<reference evidence="9" key="1">
    <citation type="submission" date="2020-04" db="EMBL/GenBank/DDBJ databases">
        <title>Deep metagenomics examines the oral microbiome during advanced dental caries in children, revealing novel taxa and co-occurrences with host molecules.</title>
        <authorList>
            <person name="Baker J.L."/>
            <person name="Morton J.T."/>
            <person name="Dinis M."/>
            <person name="Alvarez R."/>
            <person name="Tran N.C."/>
            <person name="Knight R."/>
            <person name="Edlund A."/>
        </authorList>
    </citation>
    <scope>NUCLEOTIDE SEQUENCE</scope>
    <source>
        <strain evidence="9">JCVI_32_bin.24</strain>
    </source>
</reference>